<dbReference type="InterPro" id="IPR035418">
    <property type="entry name" value="AraC-bd_2"/>
</dbReference>
<dbReference type="InterPro" id="IPR020449">
    <property type="entry name" value="Tscrpt_reg_AraC-type_HTH"/>
</dbReference>
<dbReference type="PRINTS" id="PR00032">
    <property type="entry name" value="HTHARAC"/>
</dbReference>
<comment type="caution">
    <text evidence="5">The sequence shown here is derived from an EMBL/GenBank/DDBJ whole genome shotgun (WGS) entry which is preliminary data.</text>
</comment>
<keyword evidence="1" id="KW-0805">Transcription regulation</keyword>
<dbReference type="InterPro" id="IPR050204">
    <property type="entry name" value="AraC_XylS_family_regulators"/>
</dbReference>
<dbReference type="SMART" id="SM00342">
    <property type="entry name" value="HTH_ARAC"/>
    <property type="match status" value="1"/>
</dbReference>
<evidence type="ECO:0000256" key="2">
    <source>
        <dbReference type="ARBA" id="ARBA00023125"/>
    </source>
</evidence>
<gene>
    <name evidence="5" type="ORF">WKW82_00345</name>
</gene>
<dbReference type="EMBL" id="JBBKZT010000001">
    <property type="protein sequence ID" value="MEJ8845078.1"/>
    <property type="molecule type" value="Genomic_DNA"/>
</dbReference>
<keyword evidence="3" id="KW-0804">Transcription</keyword>
<dbReference type="Proteomes" id="UP001385892">
    <property type="component" value="Unassembled WGS sequence"/>
</dbReference>
<dbReference type="Gene3D" id="1.10.10.60">
    <property type="entry name" value="Homeodomain-like"/>
    <property type="match status" value="1"/>
</dbReference>
<dbReference type="Pfam" id="PF14525">
    <property type="entry name" value="AraC_binding_2"/>
    <property type="match status" value="1"/>
</dbReference>
<dbReference type="PROSITE" id="PS01124">
    <property type="entry name" value="HTH_ARAC_FAMILY_2"/>
    <property type="match status" value="1"/>
</dbReference>
<keyword evidence="6" id="KW-1185">Reference proteome</keyword>
<dbReference type="PANTHER" id="PTHR46796">
    <property type="entry name" value="HTH-TYPE TRANSCRIPTIONAL ACTIVATOR RHAS-RELATED"/>
    <property type="match status" value="1"/>
</dbReference>
<protein>
    <submittedName>
        <fullName evidence="5">AraC family transcriptional regulator</fullName>
    </submittedName>
</protein>
<dbReference type="InterPro" id="IPR018060">
    <property type="entry name" value="HTH_AraC"/>
</dbReference>
<proteinExistence type="predicted"/>
<dbReference type="SUPFAM" id="SSF46689">
    <property type="entry name" value="Homeodomain-like"/>
    <property type="match status" value="1"/>
</dbReference>
<name>A0ABU8WE55_9BURK</name>
<evidence type="ECO:0000256" key="1">
    <source>
        <dbReference type="ARBA" id="ARBA00023015"/>
    </source>
</evidence>
<organism evidence="5 6">
    <name type="scientific">Variovorax rhizosphaerae</name>
    <dbReference type="NCBI Taxonomy" id="1836200"/>
    <lineage>
        <taxon>Bacteria</taxon>
        <taxon>Pseudomonadati</taxon>
        <taxon>Pseudomonadota</taxon>
        <taxon>Betaproteobacteria</taxon>
        <taxon>Burkholderiales</taxon>
        <taxon>Comamonadaceae</taxon>
        <taxon>Variovorax</taxon>
    </lineage>
</organism>
<evidence type="ECO:0000313" key="5">
    <source>
        <dbReference type="EMBL" id="MEJ8845078.1"/>
    </source>
</evidence>
<accession>A0ABU8WE55</accession>
<evidence type="ECO:0000256" key="3">
    <source>
        <dbReference type="ARBA" id="ARBA00023163"/>
    </source>
</evidence>
<keyword evidence="2" id="KW-0238">DNA-binding</keyword>
<dbReference type="PANTHER" id="PTHR46796:SF6">
    <property type="entry name" value="ARAC SUBFAMILY"/>
    <property type="match status" value="1"/>
</dbReference>
<evidence type="ECO:0000259" key="4">
    <source>
        <dbReference type="PROSITE" id="PS01124"/>
    </source>
</evidence>
<feature type="domain" description="HTH araC/xylS-type" evidence="4">
    <location>
        <begin position="212"/>
        <end position="313"/>
    </location>
</feature>
<dbReference type="Pfam" id="PF12833">
    <property type="entry name" value="HTH_18"/>
    <property type="match status" value="1"/>
</dbReference>
<sequence length="317" mass="34601">MTHATSVTAPTEVDPRKWAADVRRNFFPLELTVDRSQAFQAAVLLGNFSRCKVAQVRASAHSASMSGEDCRHLDGRRYIKVLWQERGHGQLDMGPRAVDLPAGHWTVYEASRSYALRMEGDTTFTAMVCDTGGHDGLAALAQRVAGRAMPTEGGAAVALAALVAMRAEGGRVAPQSQGGVADFVTSLLNQEIQYLDSGNGAARKRAQDALLREAQDYVRKNLDRHDLSPDQIAGAIHVSRRTLYHAFELAGETPQAMVQRLRLERCRDVLSHAGGQGPSITQLALEVGFSDPAYFTRVFRQRFGSTPSKYRAQALAH</sequence>
<evidence type="ECO:0000313" key="6">
    <source>
        <dbReference type="Proteomes" id="UP001385892"/>
    </source>
</evidence>
<dbReference type="InterPro" id="IPR009057">
    <property type="entry name" value="Homeodomain-like_sf"/>
</dbReference>
<reference evidence="5 6" key="1">
    <citation type="submission" date="2024-03" db="EMBL/GenBank/DDBJ databases">
        <title>Novel species of the genus Variovorax.</title>
        <authorList>
            <person name="Liu Q."/>
            <person name="Xin Y.-H."/>
        </authorList>
    </citation>
    <scope>NUCLEOTIDE SEQUENCE [LARGE SCALE GENOMIC DNA]</scope>
    <source>
        <strain evidence="5 6">KACC 18900</strain>
    </source>
</reference>
<dbReference type="RefSeq" id="WP_340340265.1">
    <property type="nucleotide sequence ID" value="NZ_JBBKZT010000001.1"/>
</dbReference>